<gene>
    <name evidence="19" type="primary">ND4</name>
</gene>
<keyword evidence="8" id="KW-1278">Translocase</keyword>
<dbReference type="PRINTS" id="PR01437">
    <property type="entry name" value="NUOXDRDTASE4"/>
</dbReference>
<keyword evidence="5 16" id="KW-0813">Transport</keyword>
<evidence type="ECO:0000256" key="1">
    <source>
        <dbReference type="ARBA" id="ARBA00004225"/>
    </source>
</evidence>
<keyword evidence="7 16" id="KW-0812">Transmembrane</keyword>
<dbReference type="GeneID" id="36947676"/>
<evidence type="ECO:0000256" key="2">
    <source>
        <dbReference type="ARBA" id="ARBA00009025"/>
    </source>
</evidence>
<name>A0A343X864_9MOLL</name>
<keyword evidence="9 16" id="KW-0249">Electron transport</keyword>
<feature type="transmembrane region" description="Helical" evidence="16">
    <location>
        <begin position="21"/>
        <end position="40"/>
    </location>
</feature>
<proteinExistence type="inferred from homology"/>
<feature type="transmembrane region" description="Helical" evidence="16">
    <location>
        <begin position="294"/>
        <end position="316"/>
    </location>
</feature>
<evidence type="ECO:0000256" key="14">
    <source>
        <dbReference type="ARBA" id="ARBA00023136"/>
    </source>
</evidence>
<feature type="transmembrane region" description="Helical" evidence="16">
    <location>
        <begin position="409"/>
        <end position="429"/>
    </location>
</feature>
<feature type="transmembrane region" description="Helical" evidence="16">
    <location>
        <begin position="105"/>
        <end position="123"/>
    </location>
</feature>
<evidence type="ECO:0000256" key="15">
    <source>
        <dbReference type="ARBA" id="ARBA00049551"/>
    </source>
</evidence>
<dbReference type="Pfam" id="PF00361">
    <property type="entry name" value="Proton_antipo_M"/>
    <property type="match status" value="1"/>
</dbReference>
<evidence type="ECO:0000256" key="3">
    <source>
        <dbReference type="ARBA" id="ARBA00012944"/>
    </source>
</evidence>
<comment type="similarity">
    <text evidence="2 16">Belongs to the complex I subunit 4 family.</text>
</comment>
<feature type="domain" description="NADH:quinone oxidoreductase/Mrp antiporter transmembrane" evidence="17">
    <location>
        <begin position="102"/>
        <end position="383"/>
    </location>
</feature>
<evidence type="ECO:0000256" key="12">
    <source>
        <dbReference type="ARBA" id="ARBA00023075"/>
    </source>
</evidence>
<feature type="transmembrane region" description="Helical" evidence="16">
    <location>
        <begin position="271"/>
        <end position="288"/>
    </location>
</feature>
<evidence type="ECO:0000259" key="17">
    <source>
        <dbReference type="Pfam" id="PF00361"/>
    </source>
</evidence>
<dbReference type="AlphaFoldDB" id="A0A343X864"/>
<keyword evidence="14 16" id="KW-0472">Membrane</keyword>
<feature type="transmembrane region" description="Helical" evidence="16">
    <location>
        <begin position="246"/>
        <end position="264"/>
    </location>
</feature>
<dbReference type="Pfam" id="PF01059">
    <property type="entry name" value="Oxidored_q5_N"/>
    <property type="match status" value="1"/>
</dbReference>
<dbReference type="InterPro" id="IPR000260">
    <property type="entry name" value="NADH4_N"/>
</dbReference>
<dbReference type="PANTHER" id="PTHR43507:SF20">
    <property type="entry name" value="NADH-UBIQUINONE OXIDOREDUCTASE CHAIN 4"/>
    <property type="match status" value="1"/>
</dbReference>
<evidence type="ECO:0000256" key="11">
    <source>
        <dbReference type="ARBA" id="ARBA00023027"/>
    </source>
</evidence>
<comment type="catalytic activity">
    <reaction evidence="15 16">
        <text>a ubiquinone + NADH + 5 H(+)(in) = a ubiquinol + NAD(+) + 4 H(+)(out)</text>
        <dbReference type="Rhea" id="RHEA:29091"/>
        <dbReference type="Rhea" id="RHEA-COMP:9565"/>
        <dbReference type="Rhea" id="RHEA-COMP:9566"/>
        <dbReference type="ChEBI" id="CHEBI:15378"/>
        <dbReference type="ChEBI" id="CHEBI:16389"/>
        <dbReference type="ChEBI" id="CHEBI:17976"/>
        <dbReference type="ChEBI" id="CHEBI:57540"/>
        <dbReference type="ChEBI" id="CHEBI:57945"/>
        <dbReference type="EC" id="7.1.1.2"/>
    </reaction>
</comment>
<keyword evidence="10 16" id="KW-1133">Transmembrane helix</keyword>
<dbReference type="InterPro" id="IPR001750">
    <property type="entry name" value="ND/Mrp_TM"/>
</dbReference>
<dbReference type="EC" id="7.1.1.2" evidence="3 16"/>
<evidence type="ECO:0000256" key="5">
    <source>
        <dbReference type="ARBA" id="ARBA00022448"/>
    </source>
</evidence>
<feature type="transmembrane region" description="Helical" evidence="16">
    <location>
        <begin position="83"/>
        <end position="99"/>
    </location>
</feature>
<evidence type="ECO:0000259" key="18">
    <source>
        <dbReference type="Pfam" id="PF01059"/>
    </source>
</evidence>
<sequence length="444" mass="49306">MLSLFFFLSTSVVIASFKWTYLQSVSLLFLSMYIFLPLFYNPGYSSLFMDSLFFLDSLSLPLIVLTCWISGLMLVCGGDKGPSYSFCVLALNLFLVIFFSSLKLLSFYIFFELALLPTMFLIMKWGVQPERLQASIYMMIYTVAASLPLLLVILFLSNCGIDSIGIWSAENLSSLSYPEFLLCTVFFLLSFLVKLPMYPLHLWLPKAHVEAPIGGSMVLAAILLKLGGYGLLRFLFYFPFPMALSNWLYTIGGLGGLIASVMCIRQTDMKCLIAYSSVGHMGLMLAGISSQNIWGFSGALSMMIAHGLCSSGLFVLSNYSYMGSHSRSLFVNKGLITMLPSMSLWWFLLCTSNMAAPPSLGLYSEILLFTSLISYFYGGLLFVFGLAFIAACYNLYLFSSTQHGKSPSYVGSVVVCSSTSVLTSVMHWLPLNVLMVMGVWVTLW</sequence>
<evidence type="ECO:0000256" key="6">
    <source>
        <dbReference type="ARBA" id="ARBA00022660"/>
    </source>
</evidence>
<dbReference type="GO" id="GO:0031966">
    <property type="term" value="C:mitochondrial membrane"/>
    <property type="evidence" value="ECO:0007669"/>
    <property type="project" value="UniProtKB-SubCell"/>
</dbReference>
<feature type="transmembrane region" description="Helical" evidence="16">
    <location>
        <begin position="177"/>
        <end position="197"/>
    </location>
</feature>
<evidence type="ECO:0000256" key="9">
    <source>
        <dbReference type="ARBA" id="ARBA00022982"/>
    </source>
</evidence>
<feature type="transmembrane region" description="Helical" evidence="16">
    <location>
        <begin position="336"/>
        <end position="355"/>
    </location>
</feature>
<comment type="function">
    <text evidence="16">Core subunit of the mitochondrial membrane respiratory chain NADH dehydrogenase (Complex I) which catalyzes electron transfer from NADH through the respiratory chain, using ubiquinone as an electron acceptor. Essential for the catalytic activity and assembly of complex I.</text>
</comment>
<feature type="transmembrane region" description="Helical" evidence="16">
    <location>
        <begin position="218"/>
        <end position="240"/>
    </location>
</feature>
<accession>A0A343X864</accession>
<evidence type="ECO:0000256" key="13">
    <source>
        <dbReference type="ARBA" id="ARBA00023128"/>
    </source>
</evidence>
<dbReference type="GO" id="GO:0003954">
    <property type="term" value="F:NADH dehydrogenase activity"/>
    <property type="evidence" value="ECO:0007669"/>
    <property type="project" value="TreeGrafter"/>
</dbReference>
<evidence type="ECO:0000256" key="7">
    <source>
        <dbReference type="ARBA" id="ARBA00022692"/>
    </source>
</evidence>
<evidence type="ECO:0000256" key="10">
    <source>
        <dbReference type="ARBA" id="ARBA00022989"/>
    </source>
</evidence>
<dbReference type="GO" id="GO:0015990">
    <property type="term" value="P:electron transport coupled proton transport"/>
    <property type="evidence" value="ECO:0007669"/>
    <property type="project" value="TreeGrafter"/>
</dbReference>
<evidence type="ECO:0000256" key="8">
    <source>
        <dbReference type="ARBA" id="ARBA00022967"/>
    </source>
</evidence>
<organism evidence="19">
    <name type="scientific">Falcidens acutargatus</name>
    <dbReference type="NCBI Taxonomy" id="2079778"/>
    <lineage>
        <taxon>Eukaryota</taxon>
        <taxon>Metazoa</taxon>
        <taxon>Spiralia</taxon>
        <taxon>Lophotrochozoa</taxon>
        <taxon>Mollusca</taxon>
        <taxon>Aplacophora</taxon>
        <taxon>Caudofoveata</taxon>
        <taxon>Chaetodermatida</taxon>
        <taxon>Chaetodermatidae</taxon>
        <taxon>Falcidens</taxon>
    </lineage>
</organism>
<feature type="transmembrane region" description="Helical" evidence="16">
    <location>
        <begin position="52"/>
        <end position="76"/>
    </location>
</feature>
<dbReference type="CTD" id="4538"/>
<reference evidence="19" key="1">
    <citation type="journal article" date="2018" name="Mol. Phylogenet. Evol.">
        <title>Mitogenomics reveals phylogenetic relationships of caudofoveate aplacophoran molluscs.</title>
        <authorList>
            <person name="Mikkelsen N.T."/>
            <person name="Kocot K.M."/>
            <person name="Halanych K.M."/>
        </authorList>
    </citation>
    <scope>NUCLEOTIDE SEQUENCE</scope>
</reference>
<dbReference type="RefSeq" id="YP_009489691.1">
    <property type="nucleotide sequence ID" value="NC_037876.1"/>
</dbReference>
<feature type="transmembrane region" description="Helical" evidence="16">
    <location>
        <begin position="375"/>
        <end position="397"/>
    </location>
</feature>
<keyword evidence="13 16" id="KW-0496">Mitochondrion</keyword>
<keyword evidence="11 16" id="KW-0520">NAD</keyword>
<evidence type="ECO:0000256" key="16">
    <source>
        <dbReference type="RuleBase" id="RU003297"/>
    </source>
</evidence>
<comment type="subcellular location">
    <subcellularLocation>
        <location evidence="1 16">Mitochondrion membrane</location>
        <topology evidence="1 16">Multi-pass membrane protein</topology>
    </subcellularLocation>
</comment>
<evidence type="ECO:0000256" key="4">
    <source>
        <dbReference type="ARBA" id="ARBA00021006"/>
    </source>
</evidence>
<dbReference type="PANTHER" id="PTHR43507">
    <property type="entry name" value="NADH-UBIQUINONE OXIDOREDUCTASE CHAIN 4"/>
    <property type="match status" value="1"/>
</dbReference>
<keyword evidence="6 16" id="KW-0679">Respiratory chain</keyword>
<protein>
    <recommendedName>
        <fullName evidence="4 16">NADH-ubiquinone oxidoreductase chain 4</fullName>
        <ecNumber evidence="3 16">7.1.1.2</ecNumber>
    </recommendedName>
</protein>
<evidence type="ECO:0000313" key="19">
    <source>
        <dbReference type="EMBL" id="AWH02123.1"/>
    </source>
</evidence>
<dbReference type="InterPro" id="IPR003918">
    <property type="entry name" value="NADH_UbQ_OxRdtase"/>
</dbReference>
<feature type="domain" description="NADH:ubiquinone oxidoreductase chain 4 N-terminal" evidence="18">
    <location>
        <begin position="4"/>
        <end position="76"/>
    </location>
</feature>
<feature type="transmembrane region" description="Helical" evidence="16">
    <location>
        <begin position="135"/>
        <end position="157"/>
    </location>
</feature>
<dbReference type="GO" id="GO:0008137">
    <property type="term" value="F:NADH dehydrogenase (ubiquinone) activity"/>
    <property type="evidence" value="ECO:0007669"/>
    <property type="project" value="UniProtKB-UniRule"/>
</dbReference>
<dbReference type="GO" id="GO:0042773">
    <property type="term" value="P:ATP synthesis coupled electron transport"/>
    <property type="evidence" value="ECO:0007669"/>
    <property type="project" value="InterPro"/>
</dbReference>
<keyword evidence="12 16" id="KW-0830">Ubiquinone</keyword>
<dbReference type="EMBL" id="MF568514">
    <property type="protein sequence ID" value="AWH02123.1"/>
    <property type="molecule type" value="Genomic_DNA"/>
</dbReference>
<geneLocation type="mitochondrion" evidence="19"/>
<dbReference type="GO" id="GO:0048039">
    <property type="term" value="F:ubiquinone binding"/>
    <property type="evidence" value="ECO:0007669"/>
    <property type="project" value="TreeGrafter"/>
</dbReference>